<proteinExistence type="predicted"/>
<name>A0A9N7MRM6_STRHE</name>
<dbReference type="EMBL" id="CACSLK010007779">
    <property type="protein sequence ID" value="CAA0811077.1"/>
    <property type="molecule type" value="Genomic_DNA"/>
</dbReference>
<feature type="non-terminal residue" evidence="1">
    <location>
        <position position="110"/>
    </location>
</feature>
<protein>
    <submittedName>
        <fullName evidence="1">Uncharacterized protein</fullName>
    </submittedName>
</protein>
<accession>A0A9N7MRM6</accession>
<comment type="caution">
    <text evidence="1">The sequence shown here is derived from an EMBL/GenBank/DDBJ whole genome shotgun (WGS) entry which is preliminary data.</text>
</comment>
<reference evidence="1" key="1">
    <citation type="submission" date="2019-12" db="EMBL/GenBank/DDBJ databases">
        <authorList>
            <person name="Scholes J."/>
        </authorList>
    </citation>
    <scope>NUCLEOTIDE SEQUENCE</scope>
</reference>
<evidence type="ECO:0000313" key="2">
    <source>
        <dbReference type="Proteomes" id="UP001153555"/>
    </source>
</evidence>
<gene>
    <name evidence="1" type="ORF">SHERM_00103</name>
</gene>
<keyword evidence="2" id="KW-1185">Reference proteome</keyword>
<sequence length="110" mass="12163">RKKEARRRGLRWVDKGWWIPAEDCARLDGWDPWPEPTVAIADEKGDGDRLMGEWRASTHDARGWTEQDDTRGSAVDEWASYAGGTSEVRDDSAGEAGAVGMHETGACLCT</sequence>
<evidence type="ECO:0000313" key="1">
    <source>
        <dbReference type="EMBL" id="CAA0811077.1"/>
    </source>
</evidence>
<organism evidence="1 2">
    <name type="scientific">Striga hermonthica</name>
    <name type="common">Purple witchweed</name>
    <name type="synonym">Buchnera hermonthica</name>
    <dbReference type="NCBI Taxonomy" id="68872"/>
    <lineage>
        <taxon>Eukaryota</taxon>
        <taxon>Viridiplantae</taxon>
        <taxon>Streptophyta</taxon>
        <taxon>Embryophyta</taxon>
        <taxon>Tracheophyta</taxon>
        <taxon>Spermatophyta</taxon>
        <taxon>Magnoliopsida</taxon>
        <taxon>eudicotyledons</taxon>
        <taxon>Gunneridae</taxon>
        <taxon>Pentapetalae</taxon>
        <taxon>asterids</taxon>
        <taxon>lamiids</taxon>
        <taxon>Lamiales</taxon>
        <taxon>Orobanchaceae</taxon>
        <taxon>Buchnereae</taxon>
        <taxon>Striga</taxon>
    </lineage>
</organism>
<feature type="non-terminal residue" evidence="1">
    <location>
        <position position="1"/>
    </location>
</feature>
<dbReference type="AlphaFoldDB" id="A0A9N7MRM6"/>
<dbReference type="Proteomes" id="UP001153555">
    <property type="component" value="Unassembled WGS sequence"/>
</dbReference>